<dbReference type="HOGENOM" id="CLU_575788_0_0_0"/>
<dbReference type="Proteomes" id="UP000004358">
    <property type="component" value="Unassembled WGS sequence"/>
</dbReference>
<dbReference type="EMBL" id="AANZ01000006">
    <property type="protein sequence ID" value="EAQ81138.1"/>
    <property type="molecule type" value="Genomic_DNA"/>
</dbReference>
<evidence type="ECO:0000313" key="2">
    <source>
        <dbReference type="Proteomes" id="UP000004358"/>
    </source>
</evidence>
<gene>
    <name evidence="1" type="ORF">DSM3645_21242</name>
</gene>
<dbReference type="OrthoDB" id="292426at2"/>
<sequence length="474" mass="54302">MTWPYSRAKILKIQRLVAILLLVIVSQNGIAGEQQLSTPVPFYPLGPGAWEGSAESLVLGTLKKIEQPEQRQGTIQGRIQVMLTITIERTMLGPPLPQQELILESVWYDPSRYLASGELGHPRVGDQVFYQYRANEDRKLPELFRRAPLGQAVSVEIDRIERAKQIIAMKDSQQAAQRTIAGCVDPDPHFAIWCLSVHGSYPKQSGDLRHERVYGAIRAWISEEQYSSLLWKILQDPSTHPAVYQFVDQRLAQRELTVDEHEMRHRSHLRRFATIFTEPDGVNYRVLNNEIRYLLCDSYSKTPGVLRRAALTELEKQITPDVRIEYRSSVIRFAGGLYVPKQDIDQEATYAAVLHFHRQFHPLHHPERQIPAISYCAALDGLMRRYSDSKRKICEDGFDLLVELIVGGDENSSWIAASKLTSYADHCRRKKIDWILIKSQLETARDLAPHAAAKKILTVYLQRWEDADETVRES</sequence>
<organism evidence="1 2">
    <name type="scientific">Blastopirellula marina DSM 3645</name>
    <dbReference type="NCBI Taxonomy" id="314230"/>
    <lineage>
        <taxon>Bacteria</taxon>
        <taxon>Pseudomonadati</taxon>
        <taxon>Planctomycetota</taxon>
        <taxon>Planctomycetia</taxon>
        <taxon>Pirellulales</taxon>
        <taxon>Pirellulaceae</taxon>
        <taxon>Blastopirellula</taxon>
    </lineage>
</organism>
<protein>
    <submittedName>
        <fullName evidence="1">Uncharacterized protein</fullName>
    </submittedName>
</protein>
<reference evidence="1 2" key="1">
    <citation type="submission" date="2006-02" db="EMBL/GenBank/DDBJ databases">
        <authorList>
            <person name="Amann R."/>
            <person name="Ferriera S."/>
            <person name="Johnson J."/>
            <person name="Kravitz S."/>
            <person name="Halpern A."/>
            <person name="Remington K."/>
            <person name="Beeson K."/>
            <person name="Tran B."/>
            <person name="Rogers Y.-H."/>
            <person name="Friedman R."/>
            <person name="Venter J.C."/>
        </authorList>
    </citation>
    <scope>NUCLEOTIDE SEQUENCE [LARGE SCALE GENOMIC DNA]</scope>
    <source>
        <strain evidence="1 2">DSM 3645</strain>
    </source>
</reference>
<dbReference type="AlphaFoldDB" id="A3ZR45"/>
<name>A3ZR45_9BACT</name>
<accession>A3ZR45</accession>
<evidence type="ECO:0000313" key="1">
    <source>
        <dbReference type="EMBL" id="EAQ81138.1"/>
    </source>
</evidence>
<proteinExistence type="predicted"/>
<dbReference type="RefSeq" id="WP_002652148.1">
    <property type="nucleotide sequence ID" value="NZ_CH672376.1"/>
</dbReference>
<comment type="caution">
    <text evidence="1">The sequence shown here is derived from an EMBL/GenBank/DDBJ whole genome shotgun (WGS) entry which is preliminary data.</text>
</comment>